<keyword evidence="3" id="KW-0460">Magnesium</keyword>
<accession>A0A0B8NVK3</accession>
<organism evidence="4 5">
    <name type="scientific">Vibrio ishigakensis</name>
    <dbReference type="NCBI Taxonomy" id="1481914"/>
    <lineage>
        <taxon>Bacteria</taxon>
        <taxon>Pseudomonadati</taxon>
        <taxon>Pseudomonadota</taxon>
        <taxon>Gammaproteobacteria</taxon>
        <taxon>Vibrionales</taxon>
        <taxon>Vibrionaceae</taxon>
        <taxon>Vibrio</taxon>
    </lineage>
</organism>
<dbReference type="Gene3D" id="3.40.50.1000">
    <property type="entry name" value="HAD superfamily/HAD-like"/>
    <property type="match status" value="1"/>
</dbReference>
<evidence type="ECO:0000313" key="4">
    <source>
        <dbReference type="EMBL" id="GAM57936.1"/>
    </source>
</evidence>
<protein>
    <submittedName>
        <fullName evidence="4">Phosphoserine phosphatase</fullName>
        <ecNumber evidence="4">3.1.3.3</ecNumber>
    </submittedName>
</protein>
<dbReference type="PANTHER" id="PTHR43344:SF13">
    <property type="entry name" value="PHOSPHATASE RV3661-RELATED"/>
    <property type="match status" value="1"/>
</dbReference>
<dbReference type="RefSeq" id="WP_261835771.1">
    <property type="nucleotide sequence ID" value="NZ_AP024882.1"/>
</dbReference>
<evidence type="ECO:0000256" key="1">
    <source>
        <dbReference type="ARBA" id="ARBA00022723"/>
    </source>
</evidence>
<evidence type="ECO:0000256" key="3">
    <source>
        <dbReference type="ARBA" id="ARBA00022842"/>
    </source>
</evidence>
<dbReference type="Pfam" id="PF12710">
    <property type="entry name" value="HAD"/>
    <property type="match status" value="1"/>
</dbReference>
<comment type="caution">
    <text evidence="4">The sequence shown here is derived from an EMBL/GenBank/DDBJ whole genome shotgun (WGS) entry which is preliminary data.</text>
</comment>
<dbReference type="InterPro" id="IPR050582">
    <property type="entry name" value="HAD-like_SerB"/>
</dbReference>
<dbReference type="PANTHER" id="PTHR43344">
    <property type="entry name" value="PHOSPHOSERINE PHOSPHATASE"/>
    <property type="match status" value="1"/>
</dbReference>
<dbReference type="GO" id="GO:0016787">
    <property type="term" value="F:hydrolase activity"/>
    <property type="evidence" value="ECO:0007669"/>
    <property type="project" value="UniProtKB-KW"/>
</dbReference>
<keyword evidence="1" id="KW-0479">Metal-binding</keyword>
<dbReference type="Gene3D" id="1.20.1440.100">
    <property type="entry name" value="SG protein - dephosphorylation function"/>
    <property type="match status" value="1"/>
</dbReference>
<dbReference type="NCBIfam" id="TIGR01488">
    <property type="entry name" value="HAD-SF-IB"/>
    <property type="match status" value="1"/>
</dbReference>
<evidence type="ECO:0000256" key="2">
    <source>
        <dbReference type="ARBA" id="ARBA00022801"/>
    </source>
</evidence>
<keyword evidence="2 4" id="KW-0378">Hydrolase</keyword>
<keyword evidence="5" id="KW-1185">Reference proteome</keyword>
<dbReference type="Proteomes" id="UP000031671">
    <property type="component" value="Unassembled WGS sequence"/>
</dbReference>
<reference evidence="4 5" key="2">
    <citation type="submission" date="2015-01" db="EMBL/GenBank/DDBJ databases">
        <authorList>
            <consortium name="NBRP consortium"/>
            <person name="Sawabe T."/>
            <person name="Meirelles P."/>
            <person name="Feng G."/>
            <person name="Sayaka M."/>
            <person name="Hattori M."/>
            <person name="Ohkuma M."/>
        </authorList>
    </citation>
    <scope>NUCLEOTIDE SEQUENCE [LARGE SCALE GENOMIC DNA]</scope>
    <source>
        <strain evidence="5">JCM 19231</strain>
    </source>
</reference>
<dbReference type="AlphaFoldDB" id="A0A0B8NVK3"/>
<dbReference type="InterPro" id="IPR006385">
    <property type="entry name" value="HAD_hydro_SerB1"/>
</dbReference>
<sequence length="221" mass="24949">MTPSIHVFDLDETLIAGDSAVLWNEYLVEKGIIADPEFLQEDARQMELYAAGTQDMNEYLEFAIEPLLNISKTDLESLAEHFVKERIMPIFYPEAKALLQEIDGKGEPRVLISATVDYLVQVVAKALGFDIAFGIELAEENGFMRPAMVGIPTFREGKVDKFEQWLGQNPDFNQHKVDFYSDSINDKPMCVRADSAFAVNPCAQLKTEAKAHGWTILDWKL</sequence>
<dbReference type="NCBIfam" id="TIGR01490">
    <property type="entry name" value="HAD-SF-IB-hyp1"/>
    <property type="match status" value="1"/>
</dbReference>
<dbReference type="InterPro" id="IPR036412">
    <property type="entry name" value="HAD-like_sf"/>
</dbReference>
<dbReference type="EMBL" id="BBRZ01000068">
    <property type="protein sequence ID" value="GAM57936.1"/>
    <property type="molecule type" value="Genomic_DNA"/>
</dbReference>
<dbReference type="InterPro" id="IPR023214">
    <property type="entry name" value="HAD_sf"/>
</dbReference>
<gene>
    <name evidence="4" type="ORF">JCM19231_5404</name>
</gene>
<reference evidence="4 5" key="1">
    <citation type="submission" date="2015-01" db="EMBL/GenBank/DDBJ databases">
        <title>Vibrio sp. C1 JCM 19231 whole genome shotgun sequence.</title>
        <authorList>
            <person name="Sawabe T."/>
            <person name="Meirelles P."/>
            <person name="Feng G."/>
            <person name="Sayaka M."/>
            <person name="Hattori M."/>
            <person name="Ohkuma M."/>
        </authorList>
    </citation>
    <scope>NUCLEOTIDE SEQUENCE [LARGE SCALE GENOMIC DNA]</scope>
    <source>
        <strain evidence="5">JCM 19231</strain>
    </source>
</reference>
<dbReference type="CDD" id="cd02612">
    <property type="entry name" value="HAD_PGPPase"/>
    <property type="match status" value="1"/>
</dbReference>
<dbReference type="GO" id="GO:0046872">
    <property type="term" value="F:metal ion binding"/>
    <property type="evidence" value="ECO:0007669"/>
    <property type="project" value="UniProtKB-KW"/>
</dbReference>
<evidence type="ECO:0000313" key="5">
    <source>
        <dbReference type="Proteomes" id="UP000031671"/>
    </source>
</evidence>
<dbReference type="EC" id="3.1.3.3" evidence="4"/>
<proteinExistence type="predicted"/>
<name>A0A0B8NVK3_9VIBR</name>
<dbReference type="SUPFAM" id="SSF56784">
    <property type="entry name" value="HAD-like"/>
    <property type="match status" value="1"/>
</dbReference>